<dbReference type="Gene3D" id="3.40.50.150">
    <property type="entry name" value="Vaccinia Virus protein VP39"/>
    <property type="match status" value="1"/>
</dbReference>
<dbReference type="InterPro" id="IPR029063">
    <property type="entry name" value="SAM-dependent_MTases_sf"/>
</dbReference>
<dbReference type="EMBL" id="JABDTM020023306">
    <property type="protein sequence ID" value="KAH0815272.1"/>
    <property type="molecule type" value="Genomic_DNA"/>
</dbReference>
<dbReference type="Pfam" id="PF05676">
    <property type="entry name" value="NDUF_B7"/>
    <property type="match status" value="1"/>
</dbReference>
<feature type="compositionally biased region" description="Acidic residues" evidence="2">
    <location>
        <begin position="337"/>
        <end position="347"/>
    </location>
</feature>
<dbReference type="GO" id="GO:0004719">
    <property type="term" value="F:protein-L-isoaspartate (D-aspartate) O-methyltransferase activity"/>
    <property type="evidence" value="ECO:0007669"/>
    <property type="project" value="InterPro"/>
</dbReference>
<evidence type="ECO:0000256" key="1">
    <source>
        <dbReference type="ARBA" id="ARBA00005369"/>
    </source>
</evidence>
<dbReference type="InterPro" id="IPR008698">
    <property type="entry name" value="NDUB7"/>
</dbReference>
<reference evidence="3" key="2">
    <citation type="submission" date="2021-08" db="EMBL/GenBank/DDBJ databases">
        <authorList>
            <person name="Eriksson T."/>
        </authorList>
    </citation>
    <scope>NUCLEOTIDE SEQUENCE</scope>
    <source>
        <strain evidence="3">Stoneville</strain>
        <tissue evidence="3">Whole head</tissue>
    </source>
</reference>
<feature type="region of interest" description="Disordered" evidence="2">
    <location>
        <begin position="524"/>
        <end position="557"/>
    </location>
</feature>
<feature type="compositionally biased region" description="Low complexity" evidence="2">
    <location>
        <begin position="363"/>
        <end position="384"/>
    </location>
</feature>
<dbReference type="InterPro" id="IPR000682">
    <property type="entry name" value="PCMT"/>
</dbReference>
<evidence type="ECO:0000256" key="2">
    <source>
        <dbReference type="SAM" id="MobiDB-lite"/>
    </source>
</evidence>
<dbReference type="PANTHER" id="PTHR11579">
    <property type="entry name" value="PROTEIN-L-ISOASPARTATE O-METHYLTRANSFERASE"/>
    <property type="match status" value="1"/>
</dbReference>
<comment type="similarity">
    <text evidence="1">Belongs to the methyltransferase superfamily. L-isoaspartyl/D-aspartyl protein methyltransferase family.</text>
</comment>
<organism evidence="3 4">
    <name type="scientific">Tenebrio molitor</name>
    <name type="common">Yellow mealworm beetle</name>
    <dbReference type="NCBI Taxonomy" id="7067"/>
    <lineage>
        <taxon>Eukaryota</taxon>
        <taxon>Metazoa</taxon>
        <taxon>Ecdysozoa</taxon>
        <taxon>Arthropoda</taxon>
        <taxon>Hexapoda</taxon>
        <taxon>Insecta</taxon>
        <taxon>Pterygota</taxon>
        <taxon>Neoptera</taxon>
        <taxon>Endopterygota</taxon>
        <taxon>Coleoptera</taxon>
        <taxon>Polyphaga</taxon>
        <taxon>Cucujiformia</taxon>
        <taxon>Tenebrionidae</taxon>
        <taxon>Tenebrio</taxon>
    </lineage>
</organism>
<protein>
    <recommendedName>
        <fullName evidence="5">NADH dehydrogenase [ubiquinone] 1 beta subcomplex subunit 7</fullName>
    </recommendedName>
</protein>
<feature type="region of interest" description="Disordered" evidence="2">
    <location>
        <begin position="305"/>
        <end position="399"/>
    </location>
</feature>
<dbReference type="Pfam" id="PF01135">
    <property type="entry name" value="PCMT"/>
    <property type="match status" value="1"/>
</dbReference>
<comment type="caution">
    <text evidence="3">The sequence shown here is derived from an EMBL/GenBank/DDBJ whole genome shotgun (WGS) entry which is preliminary data.</text>
</comment>
<keyword evidence="4" id="KW-1185">Reference proteome</keyword>
<evidence type="ECO:0008006" key="5">
    <source>
        <dbReference type="Google" id="ProtNLM"/>
    </source>
</evidence>
<dbReference type="SUPFAM" id="SSF53335">
    <property type="entry name" value="S-adenosyl-L-methionine-dependent methyltransferases"/>
    <property type="match status" value="1"/>
</dbReference>
<dbReference type="AlphaFoldDB" id="A0A8J6LC39"/>
<name>A0A8J6LC39_TENMO</name>
<dbReference type="GO" id="GO:0005739">
    <property type="term" value="C:mitochondrion"/>
    <property type="evidence" value="ECO:0007669"/>
    <property type="project" value="InterPro"/>
</dbReference>
<evidence type="ECO:0000313" key="3">
    <source>
        <dbReference type="EMBL" id="KAH0815272.1"/>
    </source>
</evidence>
<accession>A0A8J6LC39</accession>
<proteinExistence type="inferred from homology"/>
<evidence type="ECO:0000313" key="4">
    <source>
        <dbReference type="Proteomes" id="UP000719412"/>
    </source>
</evidence>
<dbReference type="PANTHER" id="PTHR11579:SF9">
    <property type="entry name" value="PROTEIN-L-ISOASPARTATE O-METHYLTRANSFERASE"/>
    <property type="match status" value="1"/>
</dbReference>
<dbReference type="Proteomes" id="UP000719412">
    <property type="component" value="Unassembled WGS sequence"/>
</dbReference>
<gene>
    <name evidence="3" type="ORF">GEV33_007519</name>
</gene>
<reference evidence="3" key="1">
    <citation type="journal article" date="2020" name="J Insects Food Feed">
        <title>The yellow mealworm (Tenebrio molitor) genome: a resource for the emerging insects as food and feed industry.</title>
        <authorList>
            <person name="Eriksson T."/>
            <person name="Andere A."/>
            <person name="Kelstrup H."/>
            <person name="Emery V."/>
            <person name="Picard C."/>
        </authorList>
    </citation>
    <scope>NUCLEOTIDE SEQUENCE</scope>
    <source>
        <strain evidence="3">Stoneville</strain>
        <tissue evidence="3">Whole head</tissue>
    </source>
</reference>
<sequence>MGAGVSAGENNDELVDNLIEANYIKTSTVERVLRAVDRGAYFLPDPPADAYRDVAWKNGNFHISAPCIYSEVMEGLKLRPGLSFLNLGSGTGYLNTVAGLLLGTYGINHGIEIHENVIEYAYMRLEDFKKHSGAMDEFDFCEPKFMQGNCLSLPSGYHQYDRVYCGAACPEKYLSYMKNLIKVGGTLVIPINERLIEMRRMSETSWNTHYLLSVSFTTLIKPEQVNQETVPFFDIEPLSLQELCRTTVRNLLRRNIELEHPKVKSIKKCRRTLRKKKPGKREGNNRRDTRKDFIEFFLLTMGRKKKRRSAVAAHDRDNDESSGSSSANNDTDGPSSDSDESSADDPMDTAQRACRILGMKPRTNNASTSSGNSNNNETEEASSSKQIATEVTPEEMETESKVIVHRENITEVESCEPTFENIQKEVSFNVTVESVVIDGEEKLVNVRTGEVVDENKQKTHQQGRLDNGSIDDEIIISDLPVDVVKVLSSSSDDDQDNKRCKRGLKEKEKKLSSKWRKIDRVDVPKKYSDSEDSTDNEDKSDSENVTPSPFEEPSFDPCLGFPNGRRERVMIATEEEMRSAKIPPEERDYCAHFLLKFMSCRKDNWPWAVKCEHEKHEYATCKYEDHVIRMKEYERERRLRVREQKRKQLEGAA</sequence>
<dbReference type="PROSITE" id="PS51808">
    <property type="entry name" value="CHCH"/>
    <property type="match status" value="1"/>
</dbReference>